<evidence type="ECO:0000259" key="1">
    <source>
        <dbReference type="SMART" id="SM00460"/>
    </source>
</evidence>
<protein>
    <submittedName>
        <fullName evidence="2">Transglutaminase</fullName>
    </submittedName>
</protein>
<dbReference type="SMART" id="SM00460">
    <property type="entry name" value="TGc"/>
    <property type="match status" value="1"/>
</dbReference>
<feature type="domain" description="Transglutaminase-like" evidence="1">
    <location>
        <begin position="161"/>
        <end position="227"/>
    </location>
</feature>
<dbReference type="PANTHER" id="PTHR33490:SF12">
    <property type="entry name" value="BLL5557 PROTEIN"/>
    <property type="match status" value="1"/>
</dbReference>
<dbReference type="PANTHER" id="PTHR33490">
    <property type="entry name" value="BLR5614 PROTEIN-RELATED"/>
    <property type="match status" value="1"/>
</dbReference>
<dbReference type="Pfam" id="PF01841">
    <property type="entry name" value="Transglut_core"/>
    <property type="match status" value="1"/>
</dbReference>
<comment type="caution">
    <text evidence="2">The sequence shown here is derived from an EMBL/GenBank/DDBJ whole genome shotgun (WGS) entry which is preliminary data.</text>
</comment>
<dbReference type="InterPro" id="IPR038765">
    <property type="entry name" value="Papain-like_cys_pep_sf"/>
</dbReference>
<name>A0ABQ6CRC1_9HYPH</name>
<dbReference type="RefSeq" id="WP_284315867.1">
    <property type="nucleotide sequence ID" value="NZ_BSPC01000067.1"/>
</dbReference>
<dbReference type="Gene3D" id="2.60.40.2250">
    <property type="match status" value="1"/>
</dbReference>
<reference evidence="3" key="1">
    <citation type="journal article" date="2019" name="Int. J. Syst. Evol. Microbiol.">
        <title>The Global Catalogue of Microorganisms (GCM) 10K type strain sequencing project: providing services to taxonomists for standard genome sequencing and annotation.</title>
        <authorList>
            <consortium name="The Broad Institute Genomics Platform"/>
            <consortium name="The Broad Institute Genome Sequencing Center for Infectious Disease"/>
            <person name="Wu L."/>
            <person name="Ma J."/>
        </authorList>
    </citation>
    <scope>NUCLEOTIDE SEQUENCE [LARGE SCALE GENOMIC DNA]</scope>
    <source>
        <strain evidence="3">NBRC 101365</strain>
    </source>
</reference>
<evidence type="ECO:0000313" key="2">
    <source>
        <dbReference type="EMBL" id="GLS22916.1"/>
    </source>
</evidence>
<keyword evidence="3" id="KW-1185">Reference proteome</keyword>
<proteinExistence type="predicted"/>
<dbReference type="SUPFAM" id="SSF54001">
    <property type="entry name" value="Cysteine proteinases"/>
    <property type="match status" value="1"/>
</dbReference>
<sequence length="280" mass="31736">MLIRYGFNIEIDISQPTHIITLMDVSTDRRINVVNEQPIHVASGEIAELYTDVFGNTCRRIRGFPGTVQILSEGVIEDSGHPDEAPPTLYDVSIDDLPNDVLHFLLASRYCETDLLTSTAWNLFGGIEGATAKVQAINDYVHGRLRFDYGTARPTRTAWEAFNEGRGVCRDFTHLAVTFCRCLNIPARYCNGYLGDIGVPPDPAPMDFNAWYEAYLNGKWYTFDARHNIPRIGRILIARGRDAMDIPMLHTFGPHYLRKFSVITEEAPPDHWPHIQVVRE</sequence>
<evidence type="ECO:0000313" key="3">
    <source>
        <dbReference type="Proteomes" id="UP001156882"/>
    </source>
</evidence>
<dbReference type="Gene3D" id="3.10.620.30">
    <property type="match status" value="1"/>
</dbReference>
<dbReference type="EMBL" id="BSPC01000067">
    <property type="protein sequence ID" value="GLS22916.1"/>
    <property type="molecule type" value="Genomic_DNA"/>
</dbReference>
<organism evidence="2 3">
    <name type="scientific">Labrys miyagiensis</name>
    <dbReference type="NCBI Taxonomy" id="346912"/>
    <lineage>
        <taxon>Bacteria</taxon>
        <taxon>Pseudomonadati</taxon>
        <taxon>Pseudomonadota</taxon>
        <taxon>Alphaproteobacteria</taxon>
        <taxon>Hyphomicrobiales</taxon>
        <taxon>Xanthobacteraceae</taxon>
        <taxon>Labrys</taxon>
    </lineage>
</organism>
<dbReference type="Proteomes" id="UP001156882">
    <property type="component" value="Unassembled WGS sequence"/>
</dbReference>
<dbReference type="InterPro" id="IPR002931">
    <property type="entry name" value="Transglutaminase-like"/>
</dbReference>
<gene>
    <name evidence="2" type="ORF">GCM10007874_59360</name>
</gene>
<accession>A0ABQ6CRC1</accession>